<dbReference type="AlphaFoldDB" id="A0A8J8NTV0"/>
<evidence type="ECO:0000313" key="2">
    <source>
        <dbReference type="Proteomes" id="UP000785679"/>
    </source>
</evidence>
<dbReference type="EMBL" id="RRYP01006036">
    <property type="protein sequence ID" value="TNV81522.1"/>
    <property type="molecule type" value="Genomic_DNA"/>
</dbReference>
<evidence type="ECO:0000313" key="1">
    <source>
        <dbReference type="EMBL" id="TNV81522.1"/>
    </source>
</evidence>
<proteinExistence type="predicted"/>
<accession>A0A8J8NTV0</accession>
<protein>
    <submittedName>
        <fullName evidence="1">Uncharacterized protein</fullName>
    </submittedName>
</protein>
<keyword evidence="2" id="KW-1185">Reference proteome</keyword>
<sequence length="266" mass="31474">MVQLSCFHVIGRSCYRENNFRCVKNCRYSKCINNQTQLMLGDLLIKKLKDTDSLKCLAHPKHKVKFYWENIGSFYCYKCFAQRQLLDQTLIPLSQLQPRFKQHIIKSAQRTQDEFHQLESKLWRNDQIQDYLIEQKQIAESQAESLIALIKASLTRQHQALDSTAKNATDNFNRKCINYISQKQIAAEELRQQALLINEESENMIILNSQYFDESKELAENFKLLSIEVPEWDQIEPKTDQWKEQLNKYNKLFVSYYEISIQGSIE</sequence>
<organism evidence="1 2">
    <name type="scientific">Halteria grandinella</name>
    <dbReference type="NCBI Taxonomy" id="5974"/>
    <lineage>
        <taxon>Eukaryota</taxon>
        <taxon>Sar</taxon>
        <taxon>Alveolata</taxon>
        <taxon>Ciliophora</taxon>
        <taxon>Intramacronucleata</taxon>
        <taxon>Spirotrichea</taxon>
        <taxon>Stichotrichia</taxon>
        <taxon>Sporadotrichida</taxon>
        <taxon>Halteriidae</taxon>
        <taxon>Halteria</taxon>
    </lineage>
</organism>
<comment type="caution">
    <text evidence="1">The sequence shown here is derived from an EMBL/GenBank/DDBJ whole genome shotgun (WGS) entry which is preliminary data.</text>
</comment>
<name>A0A8J8NTV0_HALGN</name>
<gene>
    <name evidence="1" type="ORF">FGO68_gene13518</name>
</gene>
<dbReference type="Proteomes" id="UP000785679">
    <property type="component" value="Unassembled WGS sequence"/>
</dbReference>
<reference evidence="1" key="1">
    <citation type="submission" date="2019-06" db="EMBL/GenBank/DDBJ databases">
        <authorList>
            <person name="Zheng W."/>
        </authorList>
    </citation>
    <scope>NUCLEOTIDE SEQUENCE</scope>
    <source>
        <strain evidence="1">QDHG01</strain>
    </source>
</reference>